<accession>A0ABQ1PCR7</accession>
<dbReference type="Proteomes" id="UP000619534">
    <property type="component" value="Unassembled WGS sequence"/>
</dbReference>
<evidence type="ECO:0008006" key="3">
    <source>
        <dbReference type="Google" id="ProtNLM"/>
    </source>
</evidence>
<reference evidence="2" key="1">
    <citation type="journal article" date="2019" name="Int. J. Syst. Evol. Microbiol.">
        <title>The Global Catalogue of Microorganisms (GCM) 10K type strain sequencing project: providing services to taxonomists for standard genome sequencing and annotation.</title>
        <authorList>
            <consortium name="The Broad Institute Genomics Platform"/>
            <consortium name="The Broad Institute Genome Sequencing Center for Infectious Disease"/>
            <person name="Wu L."/>
            <person name="Ma J."/>
        </authorList>
    </citation>
    <scope>NUCLEOTIDE SEQUENCE [LARGE SCALE GENOMIC DNA]</scope>
    <source>
        <strain evidence="2">CCM 7282</strain>
    </source>
</reference>
<dbReference type="EMBL" id="BMCJ01000005">
    <property type="protein sequence ID" value="GGC94621.1"/>
    <property type="molecule type" value="Genomic_DNA"/>
</dbReference>
<dbReference type="Pfam" id="PF09580">
    <property type="entry name" value="Spore_YhcN_YlaJ"/>
    <property type="match status" value="1"/>
</dbReference>
<gene>
    <name evidence="1" type="ORF">GCM10007216_26650</name>
</gene>
<keyword evidence="2" id="KW-1185">Reference proteome</keyword>
<sequence>MKKLLTGILVFAFLMGCQDGNNEETQDLNEPMQMANNNKLNQAVSEQADRSLRNKNNLTDVQVVNDDKQLLIAAQIPHNERFHMKKIEKDLTKQAEEKFPDYQVTLSLDKKIHLEVMQLKKQIAEGSIDQKKLSNELDRLIKLSKEKT</sequence>
<proteinExistence type="predicted"/>
<name>A0ABQ1PCR7_9BACI</name>
<evidence type="ECO:0000313" key="1">
    <source>
        <dbReference type="EMBL" id="GGC94621.1"/>
    </source>
</evidence>
<protein>
    <recommendedName>
        <fullName evidence="3">Sporulation lipoprotein YhcN/YlaJ (Spore_YhcN_YlaJ)</fullName>
    </recommendedName>
</protein>
<evidence type="ECO:0000313" key="2">
    <source>
        <dbReference type="Proteomes" id="UP000619534"/>
    </source>
</evidence>
<comment type="caution">
    <text evidence="1">The sequence shown here is derived from an EMBL/GenBank/DDBJ whole genome shotgun (WGS) entry which is preliminary data.</text>
</comment>
<organism evidence="1 2">
    <name type="scientific">Thalassobacillus devorans</name>
    <dbReference type="NCBI Taxonomy" id="279813"/>
    <lineage>
        <taxon>Bacteria</taxon>
        <taxon>Bacillati</taxon>
        <taxon>Bacillota</taxon>
        <taxon>Bacilli</taxon>
        <taxon>Bacillales</taxon>
        <taxon>Bacillaceae</taxon>
        <taxon>Thalassobacillus</taxon>
    </lineage>
</organism>
<dbReference type="InterPro" id="IPR019076">
    <property type="entry name" value="Spore_lipoprot_YhcN/YlaJ-like"/>
</dbReference>
<dbReference type="RefSeq" id="WP_062443708.1">
    <property type="nucleotide sequence ID" value="NZ_BMCJ01000005.1"/>
</dbReference>
<dbReference type="PROSITE" id="PS51257">
    <property type="entry name" value="PROKAR_LIPOPROTEIN"/>
    <property type="match status" value="1"/>
</dbReference>